<evidence type="ECO:0000313" key="2">
    <source>
        <dbReference type="EMBL" id="CAG8840066.1"/>
    </source>
</evidence>
<evidence type="ECO:0000313" key="3">
    <source>
        <dbReference type="Proteomes" id="UP000789901"/>
    </source>
</evidence>
<organism evidence="2 3">
    <name type="scientific">Gigaspora margarita</name>
    <dbReference type="NCBI Taxonomy" id="4874"/>
    <lineage>
        <taxon>Eukaryota</taxon>
        <taxon>Fungi</taxon>
        <taxon>Fungi incertae sedis</taxon>
        <taxon>Mucoromycota</taxon>
        <taxon>Glomeromycotina</taxon>
        <taxon>Glomeromycetes</taxon>
        <taxon>Diversisporales</taxon>
        <taxon>Gigasporaceae</taxon>
        <taxon>Gigaspora</taxon>
    </lineage>
</organism>
<comment type="caution">
    <text evidence="2">The sequence shown here is derived from an EMBL/GenBank/DDBJ whole genome shotgun (WGS) entry which is preliminary data.</text>
</comment>
<dbReference type="Proteomes" id="UP000789901">
    <property type="component" value="Unassembled WGS sequence"/>
</dbReference>
<sequence length="116" mass="13405">SDSTKNEKFDWIQQDHAKNVGRTRPGLTSPFPMKYIKNQIKTSQNYPLGPPKQTKARRLLYEKFAKEISRTSKSTLTKMAKPTKPKRKKPTPKPIHTKNVGKKDRELSELSIKDLK</sequence>
<feature type="compositionally biased region" description="Basic and acidic residues" evidence="1">
    <location>
        <begin position="101"/>
        <end position="116"/>
    </location>
</feature>
<name>A0ABN7WTH3_GIGMA</name>
<proteinExistence type="predicted"/>
<evidence type="ECO:0000256" key="1">
    <source>
        <dbReference type="SAM" id="MobiDB-lite"/>
    </source>
</evidence>
<protein>
    <submittedName>
        <fullName evidence="2">15063_t:CDS:1</fullName>
    </submittedName>
</protein>
<dbReference type="EMBL" id="CAJVQB010061929">
    <property type="protein sequence ID" value="CAG8840066.1"/>
    <property type="molecule type" value="Genomic_DNA"/>
</dbReference>
<feature type="compositionally biased region" description="Basic residues" evidence="1">
    <location>
        <begin position="81"/>
        <end position="100"/>
    </location>
</feature>
<accession>A0ABN7WTH3</accession>
<reference evidence="2 3" key="1">
    <citation type="submission" date="2021-06" db="EMBL/GenBank/DDBJ databases">
        <authorList>
            <person name="Kallberg Y."/>
            <person name="Tangrot J."/>
            <person name="Rosling A."/>
        </authorList>
    </citation>
    <scope>NUCLEOTIDE SEQUENCE [LARGE SCALE GENOMIC DNA]</scope>
    <source>
        <strain evidence="2 3">120-4 pot B 10/14</strain>
    </source>
</reference>
<keyword evidence="3" id="KW-1185">Reference proteome</keyword>
<feature type="region of interest" description="Disordered" evidence="1">
    <location>
        <begin position="71"/>
        <end position="116"/>
    </location>
</feature>
<feature type="non-terminal residue" evidence="2">
    <location>
        <position position="1"/>
    </location>
</feature>
<gene>
    <name evidence="2" type="ORF">GMARGA_LOCUS34737</name>
</gene>